<dbReference type="InterPro" id="IPR011051">
    <property type="entry name" value="RmlC_Cupin_sf"/>
</dbReference>
<gene>
    <name evidence="2" type="ORF">OIH86_11780</name>
</gene>
<proteinExistence type="predicted"/>
<comment type="caution">
    <text evidence="2">The sequence shown here is derived from an EMBL/GenBank/DDBJ whole genome shotgun (WGS) entry which is preliminary data.</text>
</comment>
<evidence type="ECO:0000313" key="3">
    <source>
        <dbReference type="Proteomes" id="UP001526147"/>
    </source>
</evidence>
<reference evidence="2 3" key="1">
    <citation type="submission" date="2022-10" db="EMBL/GenBank/DDBJ databases">
        <title>Draft genome assembly of moderately radiation resistant bacterium Metabacillus halosaccharovorans.</title>
        <authorList>
            <person name="Pal S."/>
            <person name="Gopinathan A."/>
        </authorList>
    </citation>
    <scope>NUCLEOTIDE SEQUENCE [LARGE SCALE GENOMIC DNA]</scope>
    <source>
        <strain evidence="2 3">VITHBRA001</strain>
    </source>
</reference>
<dbReference type="EMBL" id="JAOYEY010000037">
    <property type="protein sequence ID" value="MCV9886339.1"/>
    <property type="molecule type" value="Genomic_DNA"/>
</dbReference>
<dbReference type="CDD" id="cd02215">
    <property type="entry name" value="cupin_QDO_N_C"/>
    <property type="match status" value="2"/>
</dbReference>
<evidence type="ECO:0000259" key="1">
    <source>
        <dbReference type="Pfam" id="PF07883"/>
    </source>
</evidence>
<feature type="domain" description="Cupin type-2" evidence="1">
    <location>
        <begin position="221"/>
        <end position="276"/>
    </location>
</feature>
<feature type="domain" description="Cupin type-2" evidence="1">
    <location>
        <begin position="51"/>
        <end position="105"/>
    </location>
</feature>
<dbReference type="PANTHER" id="PTHR36440">
    <property type="entry name" value="PUTATIVE (AFU_ORTHOLOGUE AFUA_8G07350)-RELATED"/>
    <property type="match status" value="1"/>
</dbReference>
<dbReference type="Pfam" id="PF07883">
    <property type="entry name" value="Cupin_2"/>
    <property type="match status" value="2"/>
</dbReference>
<dbReference type="InterPro" id="IPR014710">
    <property type="entry name" value="RmlC-like_jellyroll"/>
</dbReference>
<sequence length="342" mass="38341">MKTLPNNKVPYLLKSGEGERYLFGRQLATIIASGESTGNLVEMVILSGGKEDHFPLHKHERTHEAIYVLHGRLELDVSGQKYLLTEGNYAFIPAGTMHAYNMHSHRTQILSISSKGEISSLYRTIGKPYEKYVHPPKAINELSREQYEEASLIADVSFLFDKQTEGAAQMVENGSIPEEAAPFILETGEGIRLVAADQLFTLVTTQKHTDGEFITALTEGPKGDFIPEHYHEKHSETFFCLEGQMTMTANGEEIVLSPGDFLHVPAFTKHSYRLDSHYTKFIGFLATGLFEPFFHTLCDVYDGYIFPSDPPSFRFDRVLKTLHTLDLKPSGAPPVKEQLVEG</sequence>
<protein>
    <submittedName>
        <fullName evidence="2">Quercetin 2,3-dioxygenase</fullName>
    </submittedName>
</protein>
<accession>A0ABT3DH17</accession>
<dbReference type="InterPro" id="IPR053146">
    <property type="entry name" value="QDO-like"/>
</dbReference>
<evidence type="ECO:0000313" key="2">
    <source>
        <dbReference type="EMBL" id="MCV9886339.1"/>
    </source>
</evidence>
<name>A0ABT3DH17_9BACI</name>
<organism evidence="2 3">
    <name type="scientific">Metabacillus halosaccharovorans</name>
    <dbReference type="NCBI Taxonomy" id="930124"/>
    <lineage>
        <taxon>Bacteria</taxon>
        <taxon>Bacillati</taxon>
        <taxon>Bacillota</taxon>
        <taxon>Bacilli</taxon>
        <taxon>Bacillales</taxon>
        <taxon>Bacillaceae</taxon>
        <taxon>Metabacillus</taxon>
    </lineage>
</organism>
<keyword evidence="3" id="KW-1185">Reference proteome</keyword>
<dbReference type="SUPFAM" id="SSF51182">
    <property type="entry name" value="RmlC-like cupins"/>
    <property type="match status" value="1"/>
</dbReference>
<dbReference type="InterPro" id="IPR013096">
    <property type="entry name" value="Cupin_2"/>
</dbReference>
<dbReference type="PANTHER" id="PTHR36440:SF1">
    <property type="entry name" value="PUTATIVE (AFU_ORTHOLOGUE AFUA_8G07350)-RELATED"/>
    <property type="match status" value="1"/>
</dbReference>
<dbReference type="Gene3D" id="2.60.120.10">
    <property type="entry name" value="Jelly Rolls"/>
    <property type="match status" value="2"/>
</dbReference>
<dbReference type="Proteomes" id="UP001526147">
    <property type="component" value="Unassembled WGS sequence"/>
</dbReference>